<organism evidence="2 3">
    <name type="scientific">Nonomuraea insulae</name>
    <dbReference type="NCBI Taxonomy" id="1616787"/>
    <lineage>
        <taxon>Bacteria</taxon>
        <taxon>Bacillati</taxon>
        <taxon>Actinomycetota</taxon>
        <taxon>Actinomycetes</taxon>
        <taxon>Streptosporangiales</taxon>
        <taxon>Streptosporangiaceae</taxon>
        <taxon>Nonomuraea</taxon>
    </lineage>
</organism>
<keyword evidence="1" id="KW-0472">Membrane</keyword>
<evidence type="ECO:0000313" key="3">
    <source>
        <dbReference type="Proteomes" id="UP001596058"/>
    </source>
</evidence>
<dbReference type="EMBL" id="JBHSPA010000119">
    <property type="protein sequence ID" value="MFC5835244.1"/>
    <property type="molecule type" value="Genomic_DNA"/>
</dbReference>
<feature type="transmembrane region" description="Helical" evidence="1">
    <location>
        <begin position="33"/>
        <end position="53"/>
    </location>
</feature>
<sequence length="499" mass="53565">MDPAGRSRDPLAVALANASLLSIGYVMLGRWRWAVGTGAVTVVLVVVLALFARSVWFEIVVLLWWAALIAHGWHLAGGRAGRADRRQRLIALGVALPGLVAAGFLRFDGARVERAAAEAHRGGDCSRALSIMDGLWTGHRLADAPLTVRVETAAEACELLVRAGRQNDRLQAARTLETYAAHPGALWKGVESRRADLFLAQASAELDTALTGDAQALTAGFGHLSTVLTGFPGQEGRVTGILGAFSGRLPVEDACSTRAITDWLGRRPADGGPLDQAAGVVPRVAPAAILGCGDRFMADDEWKQAREQYKQLLAQYPEHDLASKAEDGVRKAGLAIELAAVRRLVKDGDYCSHPARYSGAEAYKGGGPHRALLLGRSDHKAKLPSSWLAKDPAKATLVICAGETTYGSKVATCPYESRLSPYFPTDVTFRKKKIPVRVYELRTGKRVSPKSLQISGTFCPRTLHYTTYSDLVDLGPPSKVYVKTSAVNIRAAYAAVIKP</sequence>
<keyword evidence="3" id="KW-1185">Reference proteome</keyword>
<proteinExistence type="predicted"/>
<feature type="transmembrane region" description="Helical" evidence="1">
    <location>
        <begin position="12"/>
        <end position="28"/>
    </location>
</feature>
<comment type="caution">
    <text evidence="2">The sequence shown here is derived from an EMBL/GenBank/DDBJ whole genome shotgun (WGS) entry which is preliminary data.</text>
</comment>
<reference evidence="3" key="1">
    <citation type="journal article" date="2019" name="Int. J. Syst. Evol. Microbiol.">
        <title>The Global Catalogue of Microorganisms (GCM) 10K type strain sequencing project: providing services to taxonomists for standard genome sequencing and annotation.</title>
        <authorList>
            <consortium name="The Broad Institute Genomics Platform"/>
            <consortium name="The Broad Institute Genome Sequencing Center for Infectious Disease"/>
            <person name="Wu L."/>
            <person name="Ma J."/>
        </authorList>
    </citation>
    <scope>NUCLEOTIDE SEQUENCE [LARGE SCALE GENOMIC DNA]</scope>
    <source>
        <strain evidence="3">CCUG 53903</strain>
    </source>
</reference>
<keyword evidence="1" id="KW-0812">Transmembrane</keyword>
<dbReference type="RefSeq" id="WP_379524655.1">
    <property type="nucleotide sequence ID" value="NZ_JBHSPA010000119.1"/>
</dbReference>
<dbReference type="Proteomes" id="UP001596058">
    <property type="component" value="Unassembled WGS sequence"/>
</dbReference>
<name>A0ABW1DD06_9ACTN</name>
<gene>
    <name evidence="2" type="ORF">ACFPZ3_66420</name>
</gene>
<evidence type="ECO:0000256" key="1">
    <source>
        <dbReference type="SAM" id="Phobius"/>
    </source>
</evidence>
<accession>A0ABW1DD06</accession>
<evidence type="ECO:0000313" key="2">
    <source>
        <dbReference type="EMBL" id="MFC5835244.1"/>
    </source>
</evidence>
<protein>
    <submittedName>
        <fullName evidence="2">Tol-pal system YbgF family protein</fullName>
    </submittedName>
</protein>
<feature type="transmembrane region" description="Helical" evidence="1">
    <location>
        <begin position="89"/>
        <end position="107"/>
    </location>
</feature>
<feature type="transmembrane region" description="Helical" evidence="1">
    <location>
        <begin position="59"/>
        <end position="77"/>
    </location>
</feature>
<keyword evidence="1" id="KW-1133">Transmembrane helix</keyword>